<proteinExistence type="predicted"/>
<dbReference type="EMBL" id="OV121139">
    <property type="protein sequence ID" value="CAH0562961.1"/>
    <property type="molecule type" value="Genomic_DNA"/>
</dbReference>
<dbReference type="PANTHER" id="PTHR31511:SF12">
    <property type="entry name" value="RHO TERMINATION FACTOR N-TERMINAL DOMAIN-CONTAINING PROTEIN"/>
    <property type="match status" value="1"/>
</dbReference>
<name>A0A9P0FQ02_BRAAE</name>
<dbReference type="PANTHER" id="PTHR31511">
    <property type="entry name" value="PROTEIN CBG23764"/>
    <property type="match status" value="1"/>
</dbReference>
<dbReference type="SUPFAM" id="SSF53098">
    <property type="entry name" value="Ribonuclease H-like"/>
    <property type="match status" value="1"/>
</dbReference>
<accession>A0A9P0FQ02</accession>
<gene>
    <name evidence="1" type="ORF">MELIAE_LOCUS11968</name>
</gene>
<protein>
    <recommendedName>
        <fullName evidence="3">DNA-directed DNA polymerase</fullName>
    </recommendedName>
</protein>
<dbReference type="OrthoDB" id="6602337at2759"/>
<dbReference type="InterPro" id="IPR012337">
    <property type="entry name" value="RNaseH-like_sf"/>
</dbReference>
<dbReference type="AlphaFoldDB" id="A0A9P0FQ02"/>
<dbReference type="Proteomes" id="UP001154078">
    <property type="component" value="Chromosome 8"/>
</dbReference>
<evidence type="ECO:0000313" key="1">
    <source>
        <dbReference type="EMBL" id="CAH0562961.1"/>
    </source>
</evidence>
<reference evidence="1" key="1">
    <citation type="submission" date="2021-12" db="EMBL/GenBank/DDBJ databases">
        <authorList>
            <person name="King R."/>
        </authorList>
    </citation>
    <scope>NUCLEOTIDE SEQUENCE</scope>
</reference>
<evidence type="ECO:0008006" key="3">
    <source>
        <dbReference type="Google" id="ProtNLM"/>
    </source>
</evidence>
<keyword evidence="2" id="KW-1185">Reference proteome</keyword>
<organism evidence="1 2">
    <name type="scientific">Brassicogethes aeneus</name>
    <name type="common">Rape pollen beetle</name>
    <name type="synonym">Meligethes aeneus</name>
    <dbReference type="NCBI Taxonomy" id="1431903"/>
    <lineage>
        <taxon>Eukaryota</taxon>
        <taxon>Metazoa</taxon>
        <taxon>Ecdysozoa</taxon>
        <taxon>Arthropoda</taxon>
        <taxon>Hexapoda</taxon>
        <taxon>Insecta</taxon>
        <taxon>Pterygota</taxon>
        <taxon>Neoptera</taxon>
        <taxon>Endopterygota</taxon>
        <taxon>Coleoptera</taxon>
        <taxon>Polyphaga</taxon>
        <taxon>Cucujiformia</taxon>
        <taxon>Nitidulidae</taxon>
        <taxon>Meligethinae</taxon>
        <taxon>Brassicogethes</taxon>
    </lineage>
</organism>
<evidence type="ECO:0000313" key="2">
    <source>
        <dbReference type="Proteomes" id="UP001154078"/>
    </source>
</evidence>
<sequence>MEQLKHIKFVSEKLFNVIEPTTLLNNRVFMHVINKLKLFTNNKRRVFLTGGFLCFLLNLSNSYNDIDFFFEGDVHPGDFELWKSRTVNNKYNEDRFKCVYFKEDGILYNFIYLKDFSFLTTMEQFITSILNSFDMDFCKNAIYLEPYHNGFNYYLIRFNFCDMWVRDNLNINSRMDKYLNRLNNFDLYIGNPQKLSLLSLLEVSKTQEKEANKTLVHKKNNEVNTQREKSCPIHKKHEINIQREKSCSIHKDHTHTHFVIKIRKALNSSIIKVNSILYANFIQPSTHETDLKHFITPNEIIDLGTDLKKWFNENIVDKLTVKLEDFQERDSGWSLLEIAGLKININKFCPISAGAFVELPQFIKNKKAVLNIKNNDKYCFLWCIVASLFPNAGNPSRTSSYPDFRSVLNYEGIDFPIKFKDIKKFENLNNLSINVYCVENDTVLPVVLSKRKTPSYINLLALSTNANPRENILKFTQYHTKQIVPFVVYADIECILKPCNFDLNKNSFNVHKHIPYSVSYYLKCTYDDSLSKFKLYRGDDCIIWLVSEFKEIAMKFKNIPEKQIDPLTNFEKELFKNATHCHICEETFKPNEEKVKDHFHLASGCNDINSEKTNYRGPAHSLCNLQFKRIKTIPIIFHNLSNYDSHFLIKELLNQYEGHLSILPSTKEKYISFSKFVKEANIYLRFIDSFRFLPESLDTLSSQLENSEKIITKAHCQNEDEFAILCNKGIFPYEYINSWDKLNEEKLPERNCFFSSLNDSHITDKEYERALKVWQGFNIKNLGDYSDLYLKTDVL</sequence>